<keyword evidence="1 4" id="KW-0963">Cytoplasm</keyword>
<evidence type="ECO:0000256" key="1">
    <source>
        <dbReference type="ARBA" id="ARBA00022490"/>
    </source>
</evidence>
<comment type="subcellular location">
    <subcellularLocation>
        <location evidence="4">Cytoplasm</location>
    </subcellularLocation>
    <subcellularLocation>
        <location evidence="4">Nucleus</location>
    </subcellularLocation>
</comment>
<evidence type="ECO:0000313" key="6">
    <source>
        <dbReference type="Proteomes" id="UP000001357"/>
    </source>
</evidence>
<dbReference type="PROSITE" id="PS51476">
    <property type="entry name" value="PROTEASOME_BETA_2"/>
    <property type="match status" value="1"/>
</dbReference>
<dbReference type="PROSITE" id="PS00854">
    <property type="entry name" value="PROTEASOME_BETA_1"/>
    <property type="match status" value="1"/>
</dbReference>
<evidence type="ECO:0000256" key="2">
    <source>
        <dbReference type="ARBA" id="ARBA00022942"/>
    </source>
</evidence>
<dbReference type="EMBL" id="CH991550">
    <property type="protein sequence ID" value="EDQ89443.1"/>
    <property type="molecule type" value="Genomic_DNA"/>
</dbReference>
<dbReference type="Proteomes" id="UP000001357">
    <property type="component" value="Unassembled WGS sequence"/>
</dbReference>
<dbReference type="GO" id="GO:0019774">
    <property type="term" value="C:proteasome core complex, beta-subunit complex"/>
    <property type="evidence" value="ECO:0000318"/>
    <property type="project" value="GO_Central"/>
</dbReference>
<proteinExistence type="inferred from homology"/>
<dbReference type="AlphaFoldDB" id="A9UYD3"/>
<dbReference type="InterPro" id="IPR033811">
    <property type="entry name" value="Proteasome_beta_3"/>
</dbReference>
<dbReference type="InterPro" id="IPR023333">
    <property type="entry name" value="Proteasome_suB-type"/>
</dbReference>
<comment type="subunit">
    <text evidence="4">Component of the proteasome complex.</text>
</comment>
<evidence type="ECO:0000256" key="4">
    <source>
        <dbReference type="RuleBase" id="RU004203"/>
    </source>
</evidence>
<dbReference type="MEROPS" id="T01.P02"/>
<dbReference type="PANTHER" id="PTHR32194:SF10">
    <property type="entry name" value="PROTEASOME SUBUNIT BETA TYPE-3"/>
    <property type="match status" value="1"/>
</dbReference>
<dbReference type="GO" id="GO:0005634">
    <property type="term" value="C:nucleus"/>
    <property type="evidence" value="ECO:0000318"/>
    <property type="project" value="GO_Central"/>
</dbReference>
<dbReference type="RefSeq" id="XP_001745472.1">
    <property type="nucleotide sequence ID" value="XM_001745420.1"/>
</dbReference>
<evidence type="ECO:0000256" key="3">
    <source>
        <dbReference type="ARBA" id="ARBA00023242"/>
    </source>
</evidence>
<dbReference type="FunCoup" id="A9UYD3">
    <property type="interactions" value="1329"/>
</dbReference>
<comment type="similarity">
    <text evidence="4">Belongs to the peptidase T1B family.</text>
</comment>
<dbReference type="InterPro" id="IPR029055">
    <property type="entry name" value="Ntn_hydrolases_N"/>
</dbReference>
<dbReference type="SUPFAM" id="SSF56235">
    <property type="entry name" value="N-terminal nucleophile aminohydrolases (Ntn hydrolases)"/>
    <property type="match status" value="1"/>
</dbReference>
<gene>
    <name evidence="5" type="ORF">MONBRDRAFT_32253</name>
</gene>
<accession>A9UYD3</accession>
<dbReference type="STRING" id="81824.A9UYD3"/>
<dbReference type="GeneID" id="5890808"/>
<organism evidence="5 6">
    <name type="scientific">Monosiga brevicollis</name>
    <name type="common">Choanoflagellate</name>
    <dbReference type="NCBI Taxonomy" id="81824"/>
    <lineage>
        <taxon>Eukaryota</taxon>
        <taxon>Choanoflagellata</taxon>
        <taxon>Craspedida</taxon>
        <taxon>Salpingoecidae</taxon>
        <taxon>Monosiga</taxon>
    </lineage>
</organism>
<dbReference type="KEGG" id="mbr:MONBRDRAFT_32253"/>
<dbReference type="PANTHER" id="PTHR32194">
    <property type="entry name" value="METALLOPROTEASE TLDD"/>
    <property type="match status" value="1"/>
</dbReference>
<dbReference type="Pfam" id="PF00227">
    <property type="entry name" value="Proteasome"/>
    <property type="match status" value="1"/>
</dbReference>
<dbReference type="InterPro" id="IPR001353">
    <property type="entry name" value="Proteasome_sua/b"/>
</dbReference>
<dbReference type="InterPro" id="IPR016050">
    <property type="entry name" value="Proteasome_bsu_CS"/>
</dbReference>
<dbReference type="OMA" id="CSEQLYG"/>
<dbReference type="GO" id="GO:0043161">
    <property type="term" value="P:proteasome-mediated ubiquitin-dependent protein catabolic process"/>
    <property type="evidence" value="ECO:0000318"/>
    <property type="project" value="GO_Central"/>
</dbReference>
<keyword evidence="3 4" id="KW-0539">Nucleus</keyword>
<evidence type="ECO:0000313" key="5">
    <source>
        <dbReference type="EMBL" id="EDQ89443.1"/>
    </source>
</evidence>
<dbReference type="Gene3D" id="3.60.20.10">
    <property type="entry name" value="Glutamine Phosphoribosylpyrophosphate, subunit 1, domain 1"/>
    <property type="match status" value="1"/>
</dbReference>
<dbReference type="GO" id="GO:0005829">
    <property type="term" value="C:cytosol"/>
    <property type="evidence" value="ECO:0000318"/>
    <property type="project" value="GO_Central"/>
</dbReference>
<protein>
    <recommendedName>
        <fullName evidence="4">Proteasome subunit beta</fullName>
    </recommendedName>
</protein>
<name>A9UYD3_MONBE</name>
<dbReference type="eggNOG" id="KOG0180">
    <property type="taxonomic scope" value="Eukaryota"/>
</dbReference>
<dbReference type="FunFam" id="3.60.20.10:FF:000003">
    <property type="entry name" value="Proteasome subunit beta type-3"/>
    <property type="match status" value="1"/>
</dbReference>
<comment type="function">
    <text evidence="4">Component of the proteasome, a multicatalytic proteinase complex which is characterized by its ability to cleave peptides with Arg, Phe, Tyr, Leu, and Glu adjacent to the leaving group at neutral or slightly basic pH. The proteasome has an ATP-dependent proteolytic activity.</text>
</comment>
<reference evidence="5 6" key="1">
    <citation type="journal article" date="2008" name="Nature">
        <title>The genome of the choanoflagellate Monosiga brevicollis and the origin of metazoans.</title>
        <authorList>
            <consortium name="JGI Sequencing"/>
            <person name="King N."/>
            <person name="Westbrook M.J."/>
            <person name="Young S.L."/>
            <person name="Kuo A."/>
            <person name="Abedin M."/>
            <person name="Chapman J."/>
            <person name="Fairclough S."/>
            <person name="Hellsten U."/>
            <person name="Isogai Y."/>
            <person name="Letunic I."/>
            <person name="Marr M."/>
            <person name="Pincus D."/>
            <person name="Putnam N."/>
            <person name="Rokas A."/>
            <person name="Wright K.J."/>
            <person name="Zuzow R."/>
            <person name="Dirks W."/>
            <person name="Good M."/>
            <person name="Goodstein D."/>
            <person name="Lemons D."/>
            <person name="Li W."/>
            <person name="Lyons J.B."/>
            <person name="Morris A."/>
            <person name="Nichols S."/>
            <person name="Richter D.J."/>
            <person name="Salamov A."/>
            <person name="Bork P."/>
            <person name="Lim W.A."/>
            <person name="Manning G."/>
            <person name="Miller W.T."/>
            <person name="McGinnis W."/>
            <person name="Shapiro H."/>
            <person name="Tjian R."/>
            <person name="Grigoriev I.V."/>
            <person name="Rokhsar D."/>
        </authorList>
    </citation>
    <scope>NUCLEOTIDE SEQUENCE [LARGE SCALE GENOMIC DNA]</scope>
    <source>
        <strain evidence="6">MX1 / ATCC 50154</strain>
    </source>
</reference>
<keyword evidence="2 4" id="KW-0647">Proteasome</keyword>
<sequence>MHLLGAMQSIMEYNGSAMVAMTGKGCIAIAADRRLGAQAQTVATDFQKLFQMGPTLFVGLPGLATDVQTFSQRLTFKLKLYKLREERDIEPKALTNLISSMLYEKRFGPYFIEPLIAGLDKDGQPYVASTDVIGCPMETTDFVVGGTSSDQLFGMCESLYKPNMEPDELFEVVSQALLNAQDRDALAGWGGVVHIVEKDKVTTRTLRGRMD</sequence>
<keyword evidence="6" id="KW-1185">Reference proteome</keyword>
<dbReference type="InParanoid" id="A9UYD3"/>
<dbReference type="CDD" id="cd03759">
    <property type="entry name" value="proteasome_beta_type_3"/>
    <property type="match status" value="1"/>
</dbReference>